<dbReference type="EMBL" id="JAATEO010000002">
    <property type="protein sequence ID" value="NJP30806.1"/>
    <property type="molecule type" value="Genomic_DNA"/>
</dbReference>
<keyword evidence="5 7" id="KW-1133">Transmembrane helix</keyword>
<feature type="transmembrane region" description="Helical" evidence="7">
    <location>
        <begin position="447"/>
        <end position="465"/>
    </location>
</feature>
<dbReference type="PANTHER" id="PTHR30250">
    <property type="entry name" value="PST FAMILY PREDICTED COLANIC ACID TRANSPORTER"/>
    <property type="match status" value="1"/>
</dbReference>
<protein>
    <submittedName>
        <fullName evidence="8">MOP flippase family protein</fullName>
    </submittedName>
</protein>
<evidence type="ECO:0000256" key="6">
    <source>
        <dbReference type="ARBA" id="ARBA00023136"/>
    </source>
</evidence>
<sequence length="498" mass="52376">MGLKRQVLSGARWIGTSVAVTSVLQLLQLTYIARVLDARSVGAVAVITMVVGLADILTNVGLSNSLIQRKEITQDEISSLYWLNAALGASIALILFASGPALEAFFRIPDLAGLIALVAVAFAITPHGQIFRGLLEKNLMFAPAALADILWATSTLGFCIGLTAVGLGAAGVVAAMVLGFAVKTIVLAVGARRLFAVKAHFRFDETRRFLSFSVFQVLDAIVGFVGNNAGAIAVGRILSASDLGGYNVAYSYAVTTPAKLNPVVTRVMFPALSRIQDDRRRVAEHTMSLLAVTGLINVAPLVGLALLADDFVDLVLGSKWSWVAPTLQLLSVVGILRAFGNPMGVVLMALDRMKLGFVINVAKAAVTIAAVTVGAMVDGMRGTATALVGVSLLSLVVNYLLLRRLLGVTFLQYAAPHWLAVRLALPMVIVLAGMTLMGGGLEGSLAWFVAKVVVGGGTYLATLALTRSPLVADLRGLAVGVNKGGERHDHERSRELSV</sequence>
<evidence type="ECO:0000256" key="7">
    <source>
        <dbReference type="SAM" id="Phobius"/>
    </source>
</evidence>
<feature type="transmembrane region" description="Helical" evidence="7">
    <location>
        <begin position="12"/>
        <end position="31"/>
    </location>
</feature>
<evidence type="ECO:0000256" key="5">
    <source>
        <dbReference type="ARBA" id="ARBA00022989"/>
    </source>
</evidence>
<feature type="transmembrane region" description="Helical" evidence="7">
    <location>
        <begin position="328"/>
        <end position="350"/>
    </location>
</feature>
<comment type="caution">
    <text evidence="8">The sequence shown here is derived from an EMBL/GenBank/DDBJ whole genome shotgun (WGS) entry which is preliminary data.</text>
</comment>
<dbReference type="CDD" id="cd13127">
    <property type="entry name" value="MATE_tuaB_like"/>
    <property type="match status" value="1"/>
</dbReference>
<feature type="transmembrane region" description="Helical" evidence="7">
    <location>
        <begin position="145"/>
        <end position="167"/>
    </location>
</feature>
<keyword evidence="6 7" id="KW-0472">Membrane</keyword>
<proteinExistence type="inferred from homology"/>
<reference evidence="8 9" key="1">
    <citation type="submission" date="2020-03" db="EMBL/GenBank/DDBJ databases">
        <title>WGS of actinomycetes isolated from Thailand.</title>
        <authorList>
            <person name="Thawai C."/>
        </authorList>
    </citation>
    <scope>NUCLEOTIDE SEQUENCE [LARGE SCALE GENOMIC DNA]</scope>
    <source>
        <strain evidence="8 9">HSS6-12</strain>
    </source>
</reference>
<dbReference type="PANTHER" id="PTHR30250:SF10">
    <property type="entry name" value="LIPOPOLYSACCHARIDE BIOSYNTHESIS PROTEIN WZXC"/>
    <property type="match status" value="1"/>
</dbReference>
<feature type="transmembrane region" description="Helical" evidence="7">
    <location>
        <begin position="289"/>
        <end position="308"/>
    </location>
</feature>
<dbReference type="Pfam" id="PF13440">
    <property type="entry name" value="Polysacc_synt_3"/>
    <property type="match status" value="1"/>
</dbReference>
<gene>
    <name evidence="8" type="ORF">HCJ94_02075</name>
</gene>
<dbReference type="InterPro" id="IPR050833">
    <property type="entry name" value="Poly_Biosynth_Transport"/>
</dbReference>
<feature type="transmembrane region" description="Helical" evidence="7">
    <location>
        <begin position="79"/>
        <end position="98"/>
    </location>
</feature>
<evidence type="ECO:0000256" key="3">
    <source>
        <dbReference type="ARBA" id="ARBA00022475"/>
    </source>
</evidence>
<feature type="transmembrane region" description="Helical" evidence="7">
    <location>
        <begin position="423"/>
        <end position="441"/>
    </location>
</feature>
<evidence type="ECO:0000313" key="8">
    <source>
        <dbReference type="EMBL" id="NJP30806.1"/>
    </source>
</evidence>
<keyword evidence="9" id="KW-1185">Reference proteome</keyword>
<evidence type="ECO:0000256" key="1">
    <source>
        <dbReference type="ARBA" id="ARBA00004651"/>
    </source>
</evidence>
<accession>A0ABX0YZA0</accession>
<feature type="transmembrane region" description="Helical" evidence="7">
    <location>
        <begin position="357"/>
        <end position="377"/>
    </location>
</feature>
<comment type="subcellular location">
    <subcellularLocation>
        <location evidence="1">Cell membrane</location>
        <topology evidence="1">Multi-pass membrane protein</topology>
    </subcellularLocation>
</comment>
<comment type="similarity">
    <text evidence="2">Belongs to the polysaccharide synthase family.</text>
</comment>
<evidence type="ECO:0000256" key="4">
    <source>
        <dbReference type="ARBA" id="ARBA00022692"/>
    </source>
</evidence>
<feature type="transmembrane region" description="Helical" evidence="7">
    <location>
        <begin position="383"/>
        <end position="402"/>
    </location>
</feature>
<dbReference type="Proteomes" id="UP000783871">
    <property type="component" value="Unassembled WGS sequence"/>
</dbReference>
<dbReference type="NCBIfam" id="NF007773">
    <property type="entry name" value="PRK10459.1"/>
    <property type="match status" value="1"/>
</dbReference>
<evidence type="ECO:0000256" key="2">
    <source>
        <dbReference type="ARBA" id="ARBA00007430"/>
    </source>
</evidence>
<keyword evidence="4 7" id="KW-0812">Transmembrane</keyword>
<name>A0ABX0YZA0_9ACTN</name>
<evidence type="ECO:0000313" key="9">
    <source>
        <dbReference type="Proteomes" id="UP000783871"/>
    </source>
</evidence>
<organism evidence="8 9">
    <name type="scientific">Micromonospora thermarum</name>
    <dbReference type="NCBI Taxonomy" id="2720024"/>
    <lineage>
        <taxon>Bacteria</taxon>
        <taxon>Bacillati</taxon>
        <taxon>Actinomycetota</taxon>
        <taxon>Actinomycetes</taxon>
        <taxon>Micromonosporales</taxon>
        <taxon>Micromonosporaceae</taxon>
        <taxon>Micromonospora</taxon>
    </lineage>
</organism>
<feature type="transmembrane region" description="Helical" evidence="7">
    <location>
        <begin position="43"/>
        <end position="67"/>
    </location>
</feature>
<keyword evidence="3" id="KW-1003">Cell membrane</keyword>
<feature type="transmembrane region" description="Helical" evidence="7">
    <location>
        <begin position="173"/>
        <end position="195"/>
    </location>
</feature>
<dbReference type="RefSeq" id="WP_167999234.1">
    <property type="nucleotide sequence ID" value="NZ_JAATEO010000002.1"/>
</dbReference>
<feature type="transmembrane region" description="Helical" evidence="7">
    <location>
        <begin position="104"/>
        <end position="124"/>
    </location>
</feature>